<gene>
    <name evidence="1" type="ORF">LNP07_01895</name>
</gene>
<keyword evidence="1" id="KW-0489">Methyltransferase</keyword>
<protein>
    <submittedName>
        <fullName evidence="1">Methyltransferase domain-containing protein</fullName>
    </submittedName>
</protein>
<dbReference type="GO" id="GO:0008168">
    <property type="term" value="F:methyltransferase activity"/>
    <property type="evidence" value="ECO:0007669"/>
    <property type="project" value="UniProtKB-KW"/>
</dbReference>
<keyword evidence="2" id="KW-1185">Reference proteome</keyword>
<dbReference type="SUPFAM" id="SSF53335">
    <property type="entry name" value="S-adenosyl-L-methionine-dependent methyltransferases"/>
    <property type="match status" value="1"/>
</dbReference>
<dbReference type="InterPro" id="IPR010719">
    <property type="entry name" value="MnmM_MeTrfase"/>
</dbReference>
<dbReference type="Proteomes" id="UP001522905">
    <property type="component" value="Unassembled WGS sequence"/>
</dbReference>
<dbReference type="GO" id="GO:0032259">
    <property type="term" value="P:methylation"/>
    <property type="evidence" value="ECO:0007669"/>
    <property type="project" value="UniProtKB-KW"/>
</dbReference>
<dbReference type="Gene3D" id="3.40.50.150">
    <property type="entry name" value="Vaccinia Virus protein VP39"/>
    <property type="match status" value="1"/>
</dbReference>
<dbReference type="EMBL" id="JAJIAO010000001">
    <property type="protein sequence ID" value="MCK8624277.1"/>
    <property type="molecule type" value="Genomic_DNA"/>
</dbReference>
<evidence type="ECO:0000313" key="1">
    <source>
        <dbReference type="EMBL" id="MCK8624277.1"/>
    </source>
</evidence>
<comment type="caution">
    <text evidence="1">The sequence shown here is derived from an EMBL/GenBank/DDBJ whole genome shotgun (WGS) entry which is preliminary data.</text>
</comment>
<proteinExistence type="predicted"/>
<dbReference type="Pfam" id="PF06962">
    <property type="entry name" value="rRNA_methylase"/>
    <property type="match status" value="1"/>
</dbReference>
<dbReference type="PANTHER" id="PTHR35276">
    <property type="entry name" value="S-ADENOSYL-L-METHIONINE-DEPENDENT METHYLTRANSFERASES SUPERFAMILY PROTEIN"/>
    <property type="match status" value="1"/>
</dbReference>
<evidence type="ECO:0000313" key="2">
    <source>
        <dbReference type="Proteomes" id="UP001522905"/>
    </source>
</evidence>
<sequence>MKRGFILKLQPSLYYSHTLISDIVQPGDTVIDATAGNGHDTKYLSSIVGKNGKVYSFDIQKEAINNTKKLLSENNIIDNVELHNCGHENIHRIVKDKISCAIFNLGYLPGPTTNKTIITHSKTTLPAINDCIKLLKKDGIIILVLYYGHPGGQEEKNDVINFAEKLNQKLFTVLKYQFINQINEPPILIAIQKKKDKI</sequence>
<dbReference type="InterPro" id="IPR029063">
    <property type="entry name" value="SAM-dependent_MTases_sf"/>
</dbReference>
<name>A0ABT0I0B6_9LACO</name>
<keyword evidence="1" id="KW-0808">Transferase</keyword>
<organism evidence="1 2">
    <name type="scientific">Apilactobacillus xinyiensis</name>
    <dbReference type="NCBI Taxonomy" id="2841032"/>
    <lineage>
        <taxon>Bacteria</taxon>
        <taxon>Bacillati</taxon>
        <taxon>Bacillota</taxon>
        <taxon>Bacilli</taxon>
        <taxon>Lactobacillales</taxon>
        <taxon>Lactobacillaceae</taxon>
        <taxon>Apilactobacillus</taxon>
    </lineage>
</organism>
<dbReference type="PANTHER" id="PTHR35276:SF1">
    <property type="entry name" value="TRNA (MNM(5)S(2)U34)-METHYLTRANSFERASE, CHLOROPLASTIC"/>
    <property type="match status" value="1"/>
</dbReference>
<accession>A0ABT0I0B6</accession>
<dbReference type="CDD" id="cd02440">
    <property type="entry name" value="AdoMet_MTases"/>
    <property type="match status" value="1"/>
</dbReference>
<reference evidence="1 2" key="1">
    <citation type="submission" date="2021-11" db="EMBL/GenBank/DDBJ databases">
        <title>Comparative genomics of bee honey and flower isolates.</title>
        <authorList>
            <person name="Bechtner J.D."/>
            <person name="Gallus M.K."/>
            <person name="Ehrmann M."/>
        </authorList>
    </citation>
    <scope>NUCLEOTIDE SEQUENCE [LARGE SCALE GENOMIC DNA]</scope>
    <source>
        <strain evidence="1 2">M161</strain>
    </source>
</reference>